<organism evidence="6 7">
    <name type="scientific">Byssothecium circinans</name>
    <dbReference type="NCBI Taxonomy" id="147558"/>
    <lineage>
        <taxon>Eukaryota</taxon>
        <taxon>Fungi</taxon>
        <taxon>Dikarya</taxon>
        <taxon>Ascomycota</taxon>
        <taxon>Pezizomycotina</taxon>
        <taxon>Dothideomycetes</taxon>
        <taxon>Pleosporomycetidae</taxon>
        <taxon>Pleosporales</taxon>
        <taxon>Massarineae</taxon>
        <taxon>Massarinaceae</taxon>
        <taxon>Byssothecium</taxon>
    </lineage>
</organism>
<keyword evidence="3" id="KW-0560">Oxidoreductase</keyword>
<feature type="signal peptide" evidence="5">
    <location>
        <begin position="1"/>
        <end position="18"/>
    </location>
</feature>
<dbReference type="InterPro" id="IPR051911">
    <property type="entry name" value="SDR_oxidoreductase"/>
</dbReference>
<evidence type="ECO:0000256" key="1">
    <source>
        <dbReference type="ARBA" id="ARBA00006484"/>
    </source>
</evidence>
<dbReference type="PRINTS" id="PR00080">
    <property type="entry name" value="SDRFAMILY"/>
</dbReference>
<name>A0A6A5U8L0_9PLEO</name>
<dbReference type="SUPFAM" id="SSF51735">
    <property type="entry name" value="NAD(P)-binding Rossmann-fold domains"/>
    <property type="match status" value="1"/>
</dbReference>
<accession>A0A6A5U8L0</accession>
<gene>
    <name evidence="6" type="ORF">CC80DRAFT_440524</name>
</gene>
<reference evidence="6" key="1">
    <citation type="journal article" date="2020" name="Stud. Mycol.">
        <title>101 Dothideomycetes genomes: a test case for predicting lifestyles and emergence of pathogens.</title>
        <authorList>
            <person name="Haridas S."/>
            <person name="Albert R."/>
            <person name="Binder M."/>
            <person name="Bloem J."/>
            <person name="Labutti K."/>
            <person name="Salamov A."/>
            <person name="Andreopoulos B."/>
            <person name="Baker S."/>
            <person name="Barry K."/>
            <person name="Bills G."/>
            <person name="Bluhm B."/>
            <person name="Cannon C."/>
            <person name="Castanera R."/>
            <person name="Culley D."/>
            <person name="Daum C."/>
            <person name="Ezra D."/>
            <person name="Gonzalez J."/>
            <person name="Henrissat B."/>
            <person name="Kuo A."/>
            <person name="Liang C."/>
            <person name="Lipzen A."/>
            <person name="Lutzoni F."/>
            <person name="Magnuson J."/>
            <person name="Mondo S."/>
            <person name="Nolan M."/>
            <person name="Ohm R."/>
            <person name="Pangilinan J."/>
            <person name="Park H.-J."/>
            <person name="Ramirez L."/>
            <person name="Alfaro M."/>
            <person name="Sun H."/>
            <person name="Tritt A."/>
            <person name="Yoshinaga Y."/>
            <person name="Zwiers L.-H."/>
            <person name="Turgeon B."/>
            <person name="Goodwin S."/>
            <person name="Spatafora J."/>
            <person name="Crous P."/>
            <person name="Grigoriev I."/>
        </authorList>
    </citation>
    <scope>NUCLEOTIDE SEQUENCE</scope>
    <source>
        <strain evidence="6">CBS 675.92</strain>
    </source>
</reference>
<evidence type="ECO:0000256" key="2">
    <source>
        <dbReference type="ARBA" id="ARBA00022857"/>
    </source>
</evidence>
<dbReference type="GO" id="GO:0016491">
    <property type="term" value="F:oxidoreductase activity"/>
    <property type="evidence" value="ECO:0007669"/>
    <property type="project" value="UniProtKB-KW"/>
</dbReference>
<dbReference type="PANTHER" id="PTHR43976">
    <property type="entry name" value="SHORT CHAIN DEHYDROGENASE"/>
    <property type="match status" value="1"/>
</dbReference>
<dbReference type="EMBL" id="ML976985">
    <property type="protein sequence ID" value="KAF1959196.1"/>
    <property type="molecule type" value="Genomic_DNA"/>
</dbReference>
<evidence type="ECO:0000313" key="7">
    <source>
        <dbReference type="Proteomes" id="UP000800035"/>
    </source>
</evidence>
<dbReference type="InterPro" id="IPR020904">
    <property type="entry name" value="Sc_DH/Rdtase_CS"/>
</dbReference>
<proteinExistence type="inferred from homology"/>
<feature type="chain" id="PRO_5025553675" evidence="5">
    <location>
        <begin position="19"/>
        <end position="283"/>
    </location>
</feature>
<evidence type="ECO:0000256" key="5">
    <source>
        <dbReference type="SAM" id="SignalP"/>
    </source>
</evidence>
<dbReference type="Pfam" id="PF00106">
    <property type="entry name" value="adh_short"/>
    <property type="match status" value="1"/>
</dbReference>
<dbReference type="AlphaFoldDB" id="A0A6A5U8L0"/>
<dbReference type="InterPro" id="IPR036291">
    <property type="entry name" value="NAD(P)-bd_dom_sf"/>
</dbReference>
<keyword evidence="5" id="KW-0732">Signal</keyword>
<evidence type="ECO:0000313" key="6">
    <source>
        <dbReference type="EMBL" id="KAF1959196.1"/>
    </source>
</evidence>
<protein>
    <submittedName>
        <fullName evidence="6">NAD(P)-binding protein</fullName>
    </submittedName>
</protein>
<keyword evidence="7" id="KW-1185">Reference proteome</keyword>
<sequence>MTQLTWLITGCSSGFGEALVLALTSRGDRVIATARKLEEIEHLKGDSVHTIKLDITSPQNEIDDVVLEAQKAFGGIDVLVNNAGYILGGPLEQVSGEKFLEVYRNNVVGTVNVIRGIMPHFRTKKSGLVIFMGSQSGWKGDLGATPYNATKFALEGIYEGFQEEAELFGIQTIIIEPGYFRTKIFDPSNIVIDVLPNEAYKEVNEGMQKLAQAVNGNQPGDPKKAAERIIDVVRSEGMAVGRTLPKRLPLGQDSLADIRKKCTETLKICDEWGELISSTDFDA</sequence>
<comment type="similarity">
    <text evidence="1 4">Belongs to the short-chain dehydrogenases/reductases (SDR) family.</text>
</comment>
<keyword evidence="2" id="KW-0521">NADP</keyword>
<dbReference type="PROSITE" id="PS00061">
    <property type="entry name" value="ADH_SHORT"/>
    <property type="match status" value="1"/>
</dbReference>
<dbReference type="PANTHER" id="PTHR43976:SF16">
    <property type="entry name" value="SHORT-CHAIN DEHYDROGENASE_REDUCTASE FAMILY PROTEIN"/>
    <property type="match status" value="1"/>
</dbReference>
<evidence type="ECO:0000256" key="3">
    <source>
        <dbReference type="ARBA" id="ARBA00023002"/>
    </source>
</evidence>
<dbReference type="CDD" id="cd05374">
    <property type="entry name" value="17beta-HSD-like_SDR_c"/>
    <property type="match status" value="1"/>
</dbReference>
<dbReference type="Gene3D" id="3.40.50.720">
    <property type="entry name" value="NAD(P)-binding Rossmann-like Domain"/>
    <property type="match status" value="1"/>
</dbReference>
<evidence type="ECO:0000256" key="4">
    <source>
        <dbReference type="RuleBase" id="RU000363"/>
    </source>
</evidence>
<dbReference type="InterPro" id="IPR002347">
    <property type="entry name" value="SDR_fam"/>
</dbReference>
<dbReference type="OrthoDB" id="1274115at2759"/>
<dbReference type="PRINTS" id="PR00081">
    <property type="entry name" value="GDHRDH"/>
</dbReference>
<dbReference type="Proteomes" id="UP000800035">
    <property type="component" value="Unassembled WGS sequence"/>
</dbReference>